<gene>
    <name evidence="1" type="ORF">T459_16797</name>
</gene>
<dbReference type="Proteomes" id="UP000222542">
    <property type="component" value="Unassembled WGS sequence"/>
</dbReference>
<dbReference type="STRING" id="4072.A0A2G2ZA45"/>
<sequence>MLKMGPPCMFFYSRVMHDLHLIYTDLKPENILLTFPEYVKVPDYKVLDGPTLVIYGVLGVSLWNFVRYALFKLDELWFLLVFA</sequence>
<evidence type="ECO:0000313" key="1">
    <source>
        <dbReference type="EMBL" id="PHT78745.1"/>
    </source>
</evidence>
<name>A0A2G2ZA45_CAPAN</name>
<dbReference type="AlphaFoldDB" id="A0A2G2ZA45"/>
<evidence type="ECO:0008006" key="3">
    <source>
        <dbReference type="Google" id="ProtNLM"/>
    </source>
</evidence>
<protein>
    <recommendedName>
        <fullName evidence="3">Protein kinase domain-containing protein</fullName>
    </recommendedName>
</protein>
<dbReference type="GO" id="GO:0004672">
    <property type="term" value="F:protein kinase activity"/>
    <property type="evidence" value="ECO:0007669"/>
    <property type="project" value="InterPro"/>
</dbReference>
<comment type="caution">
    <text evidence="1">The sequence shown here is derived from an EMBL/GenBank/DDBJ whole genome shotgun (WGS) entry which is preliminary data.</text>
</comment>
<dbReference type="Gene3D" id="1.10.510.10">
    <property type="entry name" value="Transferase(Phosphotransferase) domain 1"/>
    <property type="match status" value="1"/>
</dbReference>
<dbReference type="InterPro" id="IPR008271">
    <property type="entry name" value="Ser/Thr_kinase_AS"/>
</dbReference>
<organism evidence="1 2">
    <name type="scientific">Capsicum annuum</name>
    <name type="common">Capsicum pepper</name>
    <dbReference type="NCBI Taxonomy" id="4072"/>
    <lineage>
        <taxon>Eukaryota</taxon>
        <taxon>Viridiplantae</taxon>
        <taxon>Streptophyta</taxon>
        <taxon>Embryophyta</taxon>
        <taxon>Tracheophyta</taxon>
        <taxon>Spermatophyta</taxon>
        <taxon>Magnoliopsida</taxon>
        <taxon>eudicotyledons</taxon>
        <taxon>Gunneridae</taxon>
        <taxon>Pentapetalae</taxon>
        <taxon>asterids</taxon>
        <taxon>lamiids</taxon>
        <taxon>Solanales</taxon>
        <taxon>Solanaceae</taxon>
        <taxon>Solanoideae</taxon>
        <taxon>Capsiceae</taxon>
        <taxon>Capsicum</taxon>
    </lineage>
</organism>
<dbReference type="EMBL" id="AYRZ02000006">
    <property type="protein sequence ID" value="PHT78745.1"/>
    <property type="molecule type" value="Genomic_DNA"/>
</dbReference>
<dbReference type="PROSITE" id="PS00108">
    <property type="entry name" value="PROTEIN_KINASE_ST"/>
    <property type="match status" value="1"/>
</dbReference>
<dbReference type="SUPFAM" id="SSF56112">
    <property type="entry name" value="Protein kinase-like (PK-like)"/>
    <property type="match status" value="1"/>
</dbReference>
<evidence type="ECO:0000313" key="2">
    <source>
        <dbReference type="Proteomes" id="UP000222542"/>
    </source>
</evidence>
<proteinExistence type="predicted"/>
<dbReference type="InterPro" id="IPR011009">
    <property type="entry name" value="Kinase-like_dom_sf"/>
</dbReference>
<keyword evidence="2" id="KW-1185">Reference proteome</keyword>
<dbReference type="Gramene" id="PHT78745">
    <property type="protein sequence ID" value="PHT78745"/>
    <property type="gene ID" value="T459_16797"/>
</dbReference>
<reference evidence="1 2" key="2">
    <citation type="journal article" date="2017" name="Genome Biol.">
        <title>New reference genome sequences of hot pepper reveal the massive evolution of plant disease-resistance genes by retroduplication.</title>
        <authorList>
            <person name="Kim S."/>
            <person name="Park J."/>
            <person name="Yeom S.I."/>
            <person name="Kim Y.M."/>
            <person name="Seo E."/>
            <person name="Kim K.T."/>
            <person name="Kim M.S."/>
            <person name="Lee J.M."/>
            <person name="Cheong K."/>
            <person name="Shin H.S."/>
            <person name="Kim S.B."/>
            <person name="Han K."/>
            <person name="Lee J."/>
            <person name="Park M."/>
            <person name="Lee H.A."/>
            <person name="Lee H.Y."/>
            <person name="Lee Y."/>
            <person name="Oh S."/>
            <person name="Lee J.H."/>
            <person name="Choi E."/>
            <person name="Choi E."/>
            <person name="Lee S.E."/>
            <person name="Jeon J."/>
            <person name="Kim H."/>
            <person name="Choi G."/>
            <person name="Song H."/>
            <person name="Lee J."/>
            <person name="Lee S.C."/>
            <person name="Kwon J.K."/>
            <person name="Lee H.Y."/>
            <person name="Koo N."/>
            <person name="Hong Y."/>
            <person name="Kim R.W."/>
            <person name="Kang W.H."/>
            <person name="Huh J.H."/>
            <person name="Kang B.C."/>
            <person name="Yang T.J."/>
            <person name="Lee Y.H."/>
            <person name="Bennetzen J.L."/>
            <person name="Choi D."/>
        </authorList>
    </citation>
    <scope>NUCLEOTIDE SEQUENCE [LARGE SCALE GENOMIC DNA]</scope>
    <source>
        <strain evidence="2">cv. CM334</strain>
    </source>
</reference>
<reference evidence="1 2" key="1">
    <citation type="journal article" date="2014" name="Nat. Genet.">
        <title>Genome sequence of the hot pepper provides insights into the evolution of pungency in Capsicum species.</title>
        <authorList>
            <person name="Kim S."/>
            <person name="Park M."/>
            <person name="Yeom S.I."/>
            <person name="Kim Y.M."/>
            <person name="Lee J.M."/>
            <person name="Lee H.A."/>
            <person name="Seo E."/>
            <person name="Choi J."/>
            <person name="Cheong K."/>
            <person name="Kim K.T."/>
            <person name="Jung K."/>
            <person name="Lee G.W."/>
            <person name="Oh S.K."/>
            <person name="Bae C."/>
            <person name="Kim S.B."/>
            <person name="Lee H.Y."/>
            <person name="Kim S.Y."/>
            <person name="Kim M.S."/>
            <person name="Kang B.C."/>
            <person name="Jo Y.D."/>
            <person name="Yang H.B."/>
            <person name="Jeong H.J."/>
            <person name="Kang W.H."/>
            <person name="Kwon J.K."/>
            <person name="Shin C."/>
            <person name="Lim J.Y."/>
            <person name="Park J.H."/>
            <person name="Huh J.H."/>
            <person name="Kim J.S."/>
            <person name="Kim B.D."/>
            <person name="Cohen O."/>
            <person name="Paran I."/>
            <person name="Suh M.C."/>
            <person name="Lee S.B."/>
            <person name="Kim Y.K."/>
            <person name="Shin Y."/>
            <person name="Noh S.J."/>
            <person name="Park J."/>
            <person name="Seo Y.S."/>
            <person name="Kwon S.Y."/>
            <person name="Kim H.A."/>
            <person name="Park J.M."/>
            <person name="Kim H.J."/>
            <person name="Choi S.B."/>
            <person name="Bosland P.W."/>
            <person name="Reeves G."/>
            <person name="Jo S.H."/>
            <person name="Lee B.W."/>
            <person name="Cho H.T."/>
            <person name="Choi H.S."/>
            <person name="Lee M.S."/>
            <person name="Yu Y."/>
            <person name="Do Choi Y."/>
            <person name="Park B.S."/>
            <person name="van Deynze A."/>
            <person name="Ashrafi H."/>
            <person name="Hill T."/>
            <person name="Kim W.T."/>
            <person name="Pai H.S."/>
            <person name="Ahn H.K."/>
            <person name="Yeam I."/>
            <person name="Giovannoni J.J."/>
            <person name="Rose J.K."/>
            <person name="Sorensen I."/>
            <person name="Lee S.J."/>
            <person name="Kim R.W."/>
            <person name="Choi I.Y."/>
            <person name="Choi B.S."/>
            <person name="Lim J.S."/>
            <person name="Lee Y.H."/>
            <person name="Choi D."/>
        </authorList>
    </citation>
    <scope>NUCLEOTIDE SEQUENCE [LARGE SCALE GENOMIC DNA]</scope>
    <source>
        <strain evidence="2">cv. CM334</strain>
    </source>
</reference>
<accession>A0A2G2ZA45</accession>